<evidence type="ECO:0000259" key="2">
    <source>
        <dbReference type="Pfam" id="PF26640"/>
    </source>
</evidence>
<protein>
    <submittedName>
        <fullName evidence="3">HET-domain-containing protein</fullName>
    </submittedName>
</protein>
<proteinExistence type="predicted"/>
<gene>
    <name evidence="3" type="ORF">EJ05DRAFT_476498</name>
</gene>
<feature type="domain" description="Heterokaryon incompatibility" evidence="1">
    <location>
        <begin position="21"/>
        <end position="105"/>
    </location>
</feature>
<name>A0A6A6W884_9PEZI</name>
<evidence type="ECO:0000259" key="1">
    <source>
        <dbReference type="Pfam" id="PF06985"/>
    </source>
</evidence>
<dbReference type="EMBL" id="ML996572">
    <property type="protein sequence ID" value="KAF2758234.1"/>
    <property type="molecule type" value="Genomic_DNA"/>
</dbReference>
<dbReference type="GeneID" id="54485096"/>
<dbReference type="PANTHER" id="PTHR10622">
    <property type="entry name" value="HET DOMAIN-CONTAINING PROTEIN"/>
    <property type="match status" value="1"/>
</dbReference>
<reference evidence="3" key="1">
    <citation type="journal article" date="2020" name="Stud. Mycol.">
        <title>101 Dothideomycetes genomes: a test case for predicting lifestyles and emergence of pathogens.</title>
        <authorList>
            <person name="Haridas S."/>
            <person name="Albert R."/>
            <person name="Binder M."/>
            <person name="Bloem J."/>
            <person name="Labutti K."/>
            <person name="Salamov A."/>
            <person name="Andreopoulos B."/>
            <person name="Baker S."/>
            <person name="Barry K."/>
            <person name="Bills G."/>
            <person name="Bluhm B."/>
            <person name="Cannon C."/>
            <person name="Castanera R."/>
            <person name="Culley D."/>
            <person name="Daum C."/>
            <person name="Ezra D."/>
            <person name="Gonzalez J."/>
            <person name="Henrissat B."/>
            <person name="Kuo A."/>
            <person name="Liang C."/>
            <person name="Lipzen A."/>
            <person name="Lutzoni F."/>
            <person name="Magnuson J."/>
            <person name="Mondo S."/>
            <person name="Nolan M."/>
            <person name="Ohm R."/>
            <person name="Pangilinan J."/>
            <person name="Park H.-J."/>
            <person name="Ramirez L."/>
            <person name="Alfaro M."/>
            <person name="Sun H."/>
            <person name="Tritt A."/>
            <person name="Yoshinaga Y."/>
            <person name="Zwiers L.-H."/>
            <person name="Turgeon B."/>
            <person name="Goodwin S."/>
            <person name="Spatafora J."/>
            <person name="Crous P."/>
            <person name="Grigoriev I."/>
        </authorList>
    </citation>
    <scope>NUCLEOTIDE SEQUENCE</scope>
    <source>
        <strain evidence="3">CBS 121739</strain>
    </source>
</reference>
<accession>A0A6A6W884</accession>
<evidence type="ECO:0000313" key="3">
    <source>
        <dbReference type="EMBL" id="KAF2758234.1"/>
    </source>
</evidence>
<dbReference type="InterPro" id="IPR058525">
    <property type="entry name" value="DUF8212"/>
</dbReference>
<dbReference type="Pfam" id="PF26640">
    <property type="entry name" value="DUF8212"/>
    <property type="match status" value="1"/>
</dbReference>
<sequence length="579" mass="65170">MRLLDTNTKKLHNFIAEVPAYAILSHRWRAEEVTFQDLQRQDVSSMKGWAKLSSACEFAKSFGCDWLWMDTCCIDKTSSTELTESLNSMFRWYKKSAICIAYIDDLDIESWENNLSRASWFTRGWTLQELIAPSEVLFTTKGWDVIGSKTKLARKLAEVTGIEEVVLKTGSMDDVNVAQKLAWASNRETSRIEDGAYCLLGIFNVNMPALYGEGCNAFIRLQEEVLKKSDDRSIFAWGMLSECSPSGPLPSPSKTDITGPQFRIGLLSPSLEGFQDSSPLHNITLSYLCKRLSIPPIDGEITTTNYGTKILFPMFPIEAATDDYQHHNVYIALLSCESLDGNVIGIYLHQLSDHHFARVSSFVAPDLLSIPYSLIPTKKLIYEKWIYVTREPPAPHAVSILAMINATALLRFCAESGFIITGEGEIGELNSWGPPVLPSADTMEPWTVDAQELEPKYVLLQKQSSKLGLLLALTIEPERQGRADRNLFSVKVCVLAERGGDAPYTDEHSLEAVKNIVEFWKTTKKDDTPISSYCTVAVPDMGEMTLLMICETEPNWRNVDSYNDCRYRLVLRWNGRRLA</sequence>
<evidence type="ECO:0000313" key="4">
    <source>
        <dbReference type="Proteomes" id="UP000799437"/>
    </source>
</evidence>
<dbReference type="OrthoDB" id="674604at2759"/>
<dbReference type="InterPro" id="IPR010730">
    <property type="entry name" value="HET"/>
</dbReference>
<dbReference type="PANTHER" id="PTHR10622:SF10">
    <property type="entry name" value="HET DOMAIN-CONTAINING PROTEIN"/>
    <property type="match status" value="1"/>
</dbReference>
<dbReference type="RefSeq" id="XP_033600685.1">
    <property type="nucleotide sequence ID" value="XM_033744042.1"/>
</dbReference>
<feature type="domain" description="DUF8212" evidence="2">
    <location>
        <begin position="216"/>
        <end position="340"/>
    </location>
</feature>
<dbReference type="Proteomes" id="UP000799437">
    <property type="component" value="Unassembled WGS sequence"/>
</dbReference>
<dbReference type="Pfam" id="PF06985">
    <property type="entry name" value="HET"/>
    <property type="match status" value="1"/>
</dbReference>
<keyword evidence="4" id="KW-1185">Reference proteome</keyword>
<organism evidence="3 4">
    <name type="scientific">Pseudovirgaria hyperparasitica</name>
    <dbReference type="NCBI Taxonomy" id="470096"/>
    <lineage>
        <taxon>Eukaryota</taxon>
        <taxon>Fungi</taxon>
        <taxon>Dikarya</taxon>
        <taxon>Ascomycota</taxon>
        <taxon>Pezizomycotina</taxon>
        <taxon>Dothideomycetes</taxon>
        <taxon>Dothideomycetes incertae sedis</taxon>
        <taxon>Acrospermales</taxon>
        <taxon>Acrospermaceae</taxon>
        <taxon>Pseudovirgaria</taxon>
    </lineage>
</organism>
<dbReference type="AlphaFoldDB" id="A0A6A6W884"/>